<dbReference type="GO" id="GO:0031297">
    <property type="term" value="P:replication fork processing"/>
    <property type="evidence" value="ECO:0007669"/>
    <property type="project" value="TreeGrafter"/>
</dbReference>
<dbReference type="EMBL" id="BMAW01125025">
    <property type="protein sequence ID" value="GFU10539.1"/>
    <property type="molecule type" value="Genomic_DNA"/>
</dbReference>
<keyword evidence="2" id="KW-1185">Reference proteome</keyword>
<dbReference type="GO" id="GO:0035861">
    <property type="term" value="C:site of double-strand break"/>
    <property type="evidence" value="ECO:0007669"/>
    <property type="project" value="TreeGrafter"/>
</dbReference>
<evidence type="ECO:0000313" key="2">
    <source>
        <dbReference type="Proteomes" id="UP000887013"/>
    </source>
</evidence>
<dbReference type="GO" id="GO:0000729">
    <property type="term" value="P:DNA double-strand break processing"/>
    <property type="evidence" value="ECO:0007669"/>
    <property type="project" value="TreeGrafter"/>
</dbReference>
<name>A0A8X6UHH2_NEPPI</name>
<accession>A0A8X6UHH2</accession>
<evidence type="ECO:0000313" key="1">
    <source>
        <dbReference type="EMBL" id="GFU10539.1"/>
    </source>
</evidence>
<dbReference type="Proteomes" id="UP000887013">
    <property type="component" value="Unassembled WGS sequence"/>
</dbReference>
<dbReference type="GO" id="GO:0000793">
    <property type="term" value="C:condensed chromosome"/>
    <property type="evidence" value="ECO:0007669"/>
    <property type="project" value="TreeGrafter"/>
</dbReference>
<dbReference type="OrthoDB" id="6435573at2759"/>
<dbReference type="AlphaFoldDB" id="A0A8X6UHH2"/>
<dbReference type="GO" id="GO:0003697">
    <property type="term" value="F:single-stranded DNA binding"/>
    <property type="evidence" value="ECO:0007669"/>
    <property type="project" value="TreeGrafter"/>
</dbReference>
<reference evidence="1" key="1">
    <citation type="submission" date="2020-08" db="EMBL/GenBank/DDBJ databases">
        <title>Multicomponent nature underlies the extraordinary mechanical properties of spider dragline silk.</title>
        <authorList>
            <person name="Kono N."/>
            <person name="Nakamura H."/>
            <person name="Mori M."/>
            <person name="Yoshida Y."/>
            <person name="Ohtoshi R."/>
            <person name="Malay A.D."/>
            <person name="Moran D.A.P."/>
            <person name="Tomita M."/>
            <person name="Numata K."/>
            <person name="Arakawa K."/>
        </authorList>
    </citation>
    <scope>NUCLEOTIDE SEQUENCE</scope>
</reference>
<dbReference type="InterPro" id="IPR036397">
    <property type="entry name" value="RNaseH_sf"/>
</dbReference>
<dbReference type="GO" id="GO:0003690">
    <property type="term" value="F:double-stranded DNA binding"/>
    <property type="evidence" value="ECO:0007669"/>
    <property type="project" value="TreeGrafter"/>
</dbReference>
<protein>
    <submittedName>
        <fullName evidence="1">Uncharacterized protein</fullName>
    </submittedName>
</protein>
<comment type="caution">
    <text evidence="1">The sequence shown here is derived from an EMBL/GenBank/DDBJ whole genome shotgun (WGS) entry which is preliminary data.</text>
</comment>
<dbReference type="GO" id="GO:0006303">
    <property type="term" value="P:double-strand break repair via nonhomologous end joining"/>
    <property type="evidence" value="ECO:0007669"/>
    <property type="project" value="TreeGrafter"/>
</dbReference>
<dbReference type="GO" id="GO:0044774">
    <property type="term" value="P:mitotic DNA integrity checkpoint signaling"/>
    <property type="evidence" value="ECO:0007669"/>
    <property type="project" value="TreeGrafter"/>
</dbReference>
<proteinExistence type="predicted"/>
<gene>
    <name evidence="1" type="ORF">NPIL_553811</name>
</gene>
<sequence>MIKRTDTGQSDPSYSPNLAPRNYHVFLALQNFLSEKKLASREDCGNRLLEFSANRDQDFYYRGIMKLP</sequence>
<dbReference type="PANTHER" id="PTHR46060">
    <property type="entry name" value="MARINER MOS1 TRANSPOSASE-LIKE PROTEIN"/>
    <property type="match status" value="1"/>
</dbReference>
<organism evidence="1 2">
    <name type="scientific">Nephila pilipes</name>
    <name type="common">Giant wood spider</name>
    <name type="synonym">Nephila maculata</name>
    <dbReference type="NCBI Taxonomy" id="299642"/>
    <lineage>
        <taxon>Eukaryota</taxon>
        <taxon>Metazoa</taxon>
        <taxon>Ecdysozoa</taxon>
        <taxon>Arthropoda</taxon>
        <taxon>Chelicerata</taxon>
        <taxon>Arachnida</taxon>
        <taxon>Araneae</taxon>
        <taxon>Araneomorphae</taxon>
        <taxon>Entelegynae</taxon>
        <taxon>Araneoidea</taxon>
        <taxon>Nephilidae</taxon>
        <taxon>Nephila</taxon>
    </lineage>
</organism>
<dbReference type="GO" id="GO:0015074">
    <property type="term" value="P:DNA integration"/>
    <property type="evidence" value="ECO:0007669"/>
    <property type="project" value="TreeGrafter"/>
</dbReference>
<dbReference type="PANTHER" id="PTHR46060:SF2">
    <property type="entry name" value="HISTONE-LYSINE N-METHYLTRANSFERASE SETMAR"/>
    <property type="match status" value="1"/>
</dbReference>
<dbReference type="InterPro" id="IPR052709">
    <property type="entry name" value="Transposase-MT_Hybrid"/>
</dbReference>
<dbReference type="GO" id="GO:0044547">
    <property type="term" value="F:DNA topoisomerase binding"/>
    <property type="evidence" value="ECO:0007669"/>
    <property type="project" value="TreeGrafter"/>
</dbReference>
<dbReference type="GO" id="GO:0042800">
    <property type="term" value="F:histone H3K4 methyltransferase activity"/>
    <property type="evidence" value="ECO:0007669"/>
    <property type="project" value="TreeGrafter"/>
</dbReference>
<dbReference type="GO" id="GO:0046975">
    <property type="term" value="F:histone H3K36 methyltransferase activity"/>
    <property type="evidence" value="ECO:0007669"/>
    <property type="project" value="TreeGrafter"/>
</dbReference>
<dbReference type="GO" id="GO:0000014">
    <property type="term" value="F:single-stranded DNA endodeoxyribonuclease activity"/>
    <property type="evidence" value="ECO:0007669"/>
    <property type="project" value="TreeGrafter"/>
</dbReference>
<dbReference type="Gene3D" id="3.30.420.10">
    <property type="entry name" value="Ribonuclease H-like superfamily/Ribonuclease H"/>
    <property type="match status" value="1"/>
</dbReference>
<dbReference type="GO" id="GO:0005634">
    <property type="term" value="C:nucleus"/>
    <property type="evidence" value="ECO:0007669"/>
    <property type="project" value="TreeGrafter"/>
</dbReference>